<dbReference type="InterPro" id="IPR027417">
    <property type="entry name" value="P-loop_NTPase"/>
</dbReference>
<feature type="domain" description="AAA+ ATPase" evidence="2">
    <location>
        <begin position="671"/>
        <end position="983"/>
    </location>
</feature>
<sequence>MTDALTALRAVDFDWVRSLDSVWRDPPFHVATLNAGAADDVMAYFLAATRDPAANRSGRIVVGPAGRGKTHLIGELRRRAWADDAWFVLLNFIGIRDFWSSVALGFLNSLQVKRGDGQTQYYRLVLKLASTLELHAQLSAIAKRYHGRPREIIGELVRAFVGALGKRFREETMQHADVIRALVLLISDELDCASVAHGWLQGMEIDTEAAREFGFRTARKPAIEIVRGLSWILSLTGPTMIAIDQIDAIVSENNLRALIPTTTLDEEQQKAQSIIEALAGGLMDLHEQKVRAVTVISCLEATWEVLRARATSAVTDRYTAPLVLKPITSAEAARALIAARLADGYARSSFTPPHETWPFASEAFESARNLTPRELLKLCDEHRTRCLADGTVSVCASFDGPAPVKPGNGRSNGLDAEFGLALALASADGLLGPDGEDHLRDLLDTILGLYAKHLDLPADIDVTVQRDPDQRRPSLHGRLSFTFRAEADREQHYCFRVIGHSNAIAFQTRLRSAITASGIDTALRFRHLFVLRRDPPPSGARTRTLLDQFAAAGGTFIAPTDDDLCAFLALRDMAQRMPPGFEAWLRQRRPLFDTTFFKAAGLCPPPFLDQPPPARPAPPTPAAVSPEDTRAAVPPKPAPQPAGTEARTIPIGRRHERGVDGEAVSLEADLLPRHVAILAGSGSGKTVLLRRLVEEAALLGIPAIVLDPNNDLSRLGEPWPVTPDGFTADDEAKAARYIGTTEVVIWTPGRSAGNPVSLALLPDFAAIGDDRDEIDQAVEMARATLEPFVAATGTSARLKTGVLSAALRRFAERGGGSLADLVRLLEDLPDGISQVSKAGKLAADMADQLHAATESNPLLRAGATSLDPALLFASPRGRTRISIVNLAGLASDDARDAFVNQLQMALFTWIKRHPSASGRLYVLDEAQNFVPSQAGTACKASALSLAAQARKYGLGMVLATQTPKGIDNRIVSNCTTHFYGRMASPATIEATRELMAAKGGDADDIGRLGRGEFWFSTEGLRRPVKVRTPLCLSHHPANPPTAEDILTMARTHAP</sequence>
<dbReference type="PANTHER" id="PTHR30121">
    <property type="entry name" value="UNCHARACTERIZED PROTEIN YJGR-RELATED"/>
    <property type="match status" value="1"/>
</dbReference>
<evidence type="ECO:0000313" key="3">
    <source>
        <dbReference type="EMBL" id="VCU10181.1"/>
    </source>
</evidence>
<dbReference type="InterPro" id="IPR051162">
    <property type="entry name" value="T4SS_component"/>
</dbReference>
<dbReference type="SUPFAM" id="SSF52540">
    <property type="entry name" value="P-loop containing nucleoside triphosphate hydrolases"/>
    <property type="match status" value="2"/>
</dbReference>
<protein>
    <recommendedName>
        <fullName evidence="2">AAA+ ATPase domain-containing protein</fullName>
    </recommendedName>
</protein>
<feature type="compositionally biased region" description="Pro residues" evidence="1">
    <location>
        <begin position="608"/>
        <end position="621"/>
    </location>
</feature>
<keyword evidence="4" id="KW-1185">Reference proteome</keyword>
<evidence type="ECO:0000259" key="2">
    <source>
        <dbReference type="SMART" id="SM00382"/>
    </source>
</evidence>
<dbReference type="InterPro" id="IPR003593">
    <property type="entry name" value="AAA+_ATPase"/>
</dbReference>
<dbReference type="AlphaFoldDB" id="A0A3S4CIN5"/>
<evidence type="ECO:0000256" key="1">
    <source>
        <dbReference type="SAM" id="MobiDB-lite"/>
    </source>
</evidence>
<dbReference type="SMART" id="SM00382">
    <property type="entry name" value="AAA"/>
    <property type="match status" value="1"/>
</dbReference>
<dbReference type="Pfam" id="PF01935">
    <property type="entry name" value="DUF87"/>
    <property type="match status" value="1"/>
</dbReference>
<organism evidence="3 4">
    <name type="scientific">Rhodoplanes serenus</name>
    <dbReference type="NCBI Taxonomy" id="200615"/>
    <lineage>
        <taxon>Bacteria</taxon>
        <taxon>Pseudomonadati</taxon>
        <taxon>Pseudomonadota</taxon>
        <taxon>Alphaproteobacteria</taxon>
        <taxon>Hyphomicrobiales</taxon>
        <taxon>Nitrobacteraceae</taxon>
        <taxon>Rhodoplanes</taxon>
    </lineage>
</organism>
<name>A0A3S4CIN5_9BRAD</name>
<gene>
    <name evidence="3" type="ORF">RHODGE_RHODGE_03367</name>
</gene>
<dbReference type="InterPro" id="IPR002789">
    <property type="entry name" value="HerA_central"/>
</dbReference>
<dbReference type="Gene3D" id="3.40.50.300">
    <property type="entry name" value="P-loop containing nucleotide triphosphate hydrolases"/>
    <property type="match status" value="2"/>
</dbReference>
<dbReference type="EMBL" id="UWOC01000162">
    <property type="protein sequence ID" value="VCU10181.1"/>
    <property type="molecule type" value="Genomic_DNA"/>
</dbReference>
<accession>A0A3S4CIN5</accession>
<evidence type="ECO:0000313" key="4">
    <source>
        <dbReference type="Proteomes" id="UP000289200"/>
    </source>
</evidence>
<dbReference type="OrthoDB" id="9758751at2"/>
<reference evidence="4" key="1">
    <citation type="submission" date="2018-10" db="EMBL/GenBank/DDBJ databases">
        <authorList>
            <person name="Peiro R."/>
            <person name="Begona"/>
            <person name="Cbmso G."/>
            <person name="Lopez M."/>
            <person name="Gonzalez S."/>
            <person name="Sacristan E."/>
            <person name="Castillo E."/>
        </authorList>
    </citation>
    <scope>NUCLEOTIDE SEQUENCE [LARGE SCALE GENOMIC DNA]</scope>
</reference>
<dbReference type="RefSeq" id="WP_129610140.1">
    <property type="nucleotide sequence ID" value="NZ_UWOC01000162.1"/>
</dbReference>
<proteinExistence type="predicted"/>
<feature type="region of interest" description="Disordered" evidence="1">
    <location>
        <begin position="608"/>
        <end position="648"/>
    </location>
</feature>
<comment type="caution">
    <text evidence="3">The sequence shown here is derived from an EMBL/GenBank/DDBJ whole genome shotgun (WGS) entry which is preliminary data.</text>
</comment>
<dbReference type="PANTHER" id="PTHR30121:SF6">
    <property type="entry name" value="SLR6007 PROTEIN"/>
    <property type="match status" value="1"/>
</dbReference>
<dbReference type="Proteomes" id="UP000289200">
    <property type="component" value="Unassembled WGS sequence"/>
</dbReference>